<keyword evidence="3" id="KW-1185">Reference proteome</keyword>
<dbReference type="AlphaFoldDB" id="A0A4Q8QJT1"/>
<comment type="caution">
    <text evidence="2">The sequence shown here is derived from an EMBL/GenBank/DDBJ whole genome shotgun (WGS) entry which is preliminary data.</text>
</comment>
<dbReference type="RefSeq" id="WP_130611762.1">
    <property type="nucleotide sequence ID" value="NZ_SGIU01000001.1"/>
</dbReference>
<dbReference type="Proteomes" id="UP000291981">
    <property type="component" value="Unassembled WGS sequence"/>
</dbReference>
<evidence type="ECO:0000313" key="2">
    <source>
        <dbReference type="EMBL" id="TAI49588.1"/>
    </source>
</evidence>
<name>A0A4Q8QJT1_9FLAO</name>
<gene>
    <name evidence="2" type="ORF">EW142_07265</name>
</gene>
<reference evidence="2 3" key="1">
    <citation type="submission" date="2019-02" db="EMBL/GenBank/DDBJ databases">
        <title>Draft genome sequence of Muricauda sp. 176CP4-71.</title>
        <authorList>
            <person name="Park J.-S."/>
        </authorList>
    </citation>
    <scope>NUCLEOTIDE SEQUENCE [LARGE SCALE GENOMIC DNA]</scope>
    <source>
        <strain evidence="2 3">176CP4-71</strain>
    </source>
</reference>
<protein>
    <submittedName>
        <fullName evidence="2">Uncharacterized protein</fullName>
    </submittedName>
</protein>
<keyword evidence="1" id="KW-0812">Transmembrane</keyword>
<dbReference type="EMBL" id="SGIU01000001">
    <property type="protein sequence ID" value="TAI49588.1"/>
    <property type="molecule type" value="Genomic_DNA"/>
</dbReference>
<keyword evidence="1" id="KW-0472">Membrane</keyword>
<feature type="transmembrane region" description="Helical" evidence="1">
    <location>
        <begin position="6"/>
        <end position="24"/>
    </location>
</feature>
<dbReference type="OrthoDB" id="1447239at2"/>
<evidence type="ECO:0000256" key="1">
    <source>
        <dbReference type="SAM" id="Phobius"/>
    </source>
</evidence>
<accession>A0A4Q8QJT1</accession>
<sequence length="140" mass="15789">MDKKPFPYKTLIWAVVAVAALVLFKPQIANLLLNSNEIDVFGVSIKVNDKQSKELLNAQKDFEDQAADLNQKIINQDMAIDYLNLLASNLSGQIQGCQDAQSTAKQIDSSIRNLNILNKNLKKEPFLLKDYQIIRAKKSR</sequence>
<keyword evidence="1" id="KW-1133">Transmembrane helix</keyword>
<proteinExistence type="predicted"/>
<organism evidence="2 3">
    <name type="scientific">Flagellimonas allohymeniacidonis</name>
    <dbReference type="NCBI Taxonomy" id="2517819"/>
    <lineage>
        <taxon>Bacteria</taxon>
        <taxon>Pseudomonadati</taxon>
        <taxon>Bacteroidota</taxon>
        <taxon>Flavobacteriia</taxon>
        <taxon>Flavobacteriales</taxon>
        <taxon>Flavobacteriaceae</taxon>
        <taxon>Flagellimonas</taxon>
    </lineage>
</organism>
<evidence type="ECO:0000313" key="3">
    <source>
        <dbReference type="Proteomes" id="UP000291981"/>
    </source>
</evidence>